<dbReference type="AlphaFoldDB" id="A0A7W9AZ38"/>
<name>A0A7W9AZ38_9HYPH</name>
<evidence type="ECO:0000313" key="2">
    <source>
        <dbReference type="EMBL" id="MBB5703268.1"/>
    </source>
</evidence>
<protein>
    <submittedName>
        <fullName evidence="2">Gamma-glutamyltranspeptidase/glutathione hydrolase</fullName>
        <ecNumber evidence="2">2.3.2.2</ecNumber>
        <ecNumber evidence="2">3.4.19.13</ecNumber>
    </submittedName>
</protein>
<proteinExistence type="predicted"/>
<dbReference type="InterPro" id="IPR043138">
    <property type="entry name" value="GGT_lsub"/>
</dbReference>
<dbReference type="SUPFAM" id="SSF56235">
    <property type="entry name" value="N-terminal nucleophile aminohydrolases (Ntn hydrolases)"/>
    <property type="match status" value="1"/>
</dbReference>
<dbReference type="EC" id="2.3.2.2" evidence="2"/>
<dbReference type="RefSeq" id="WP_183654578.1">
    <property type="nucleotide sequence ID" value="NZ_JACIJG010000012.1"/>
</dbReference>
<evidence type="ECO:0000313" key="3">
    <source>
        <dbReference type="Proteomes" id="UP000555546"/>
    </source>
</evidence>
<keyword evidence="2" id="KW-0808">Transferase</keyword>
<dbReference type="EC" id="3.4.19.13" evidence="2"/>
<feature type="region of interest" description="Disordered" evidence="1">
    <location>
        <begin position="378"/>
        <end position="412"/>
    </location>
</feature>
<dbReference type="InterPro" id="IPR029055">
    <property type="entry name" value="Ntn_hydrolases_N"/>
</dbReference>
<organism evidence="2 3">
    <name type="scientific">Brucella daejeonensis</name>
    <dbReference type="NCBI Taxonomy" id="659015"/>
    <lineage>
        <taxon>Bacteria</taxon>
        <taxon>Pseudomonadati</taxon>
        <taxon>Pseudomonadota</taxon>
        <taxon>Alphaproteobacteria</taxon>
        <taxon>Hyphomicrobiales</taxon>
        <taxon>Brucellaceae</taxon>
        <taxon>Brucella/Ochrobactrum group</taxon>
        <taxon>Brucella</taxon>
    </lineage>
</organism>
<dbReference type="GO" id="GO:0036374">
    <property type="term" value="F:glutathione hydrolase activity"/>
    <property type="evidence" value="ECO:0007669"/>
    <property type="project" value="UniProtKB-EC"/>
</dbReference>
<dbReference type="GO" id="GO:0103068">
    <property type="term" value="F:leukotriene C4 gamma-glutamyl transferase activity"/>
    <property type="evidence" value="ECO:0007669"/>
    <property type="project" value="UniProtKB-EC"/>
</dbReference>
<dbReference type="Gene3D" id="1.10.246.130">
    <property type="match status" value="1"/>
</dbReference>
<reference evidence="2 3" key="1">
    <citation type="submission" date="2020-08" db="EMBL/GenBank/DDBJ databases">
        <title>Genomic Encyclopedia of Type Strains, Phase IV (KMG-IV): sequencing the most valuable type-strain genomes for metagenomic binning, comparative biology and taxonomic classification.</title>
        <authorList>
            <person name="Goeker M."/>
        </authorList>
    </citation>
    <scope>NUCLEOTIDE SEQUENCE [LARGE SCALE GENOMIC DNA]</scope>
    <source>
        <strain evidence="2 3">DSM 26944</strain>
    </source>
</reference>
<dbReference type="Proteomes" id="UP000555546">
    <property type="component" value="Unassembled WGS sequence"/>
</dbReference>
<keyword evidence="3" id="KW-1185">Reference proteome</keyword>
<comment type="caution">
    <text evidence="2">The sequence shown here is derived from an EMBL/GenBank/DDBJ whole genome shotgun (WGS) entry which is preliminary data.</text>
</comment>
<keyword evidence="2" id="KW-0012">Acyltransferase</keyword>
<dbReference type="PRINTS" id="PR01210">
    <property type="entry name" value="GGTRANSPTASE"/>
</dbReference>
<gene>
    <name evidence="2" type="ORF">FHS76_003168</name>
</gene>
<dbReference type="Gene3D" id="3.60.20.40">
    <property type="match status" value="1"/>
</dbReference>
<dbReference type="InterPro" id="IPR043137">
    <property type="entry name" value="GGT_ssub_C"/>
</dbReference>
<evidence type="ECO:0000256" key="1">
    <source>
        <dbReference type="SAM" id="MobiDB-lite"/>
    </source>
</evidence>
<dbReference type="InterPro" id="IPR052896">
    <property type="entry name" value="GGT-like_enzyme"/>
</dbReference>
<accession>A0A7W9AZ38</accession>
<dbReference type="PANTHER" id="PTHR43881">
    <property type="entry name" value="GAMMA-GLUTAMYLTRANSPEPTIDASE (AFU_ORTHOLOGUE AFUA_4G13580)"/>
    <property type="match status" value="1"/>
</dbReference>
<dbReference type="Pfam" id="PF01019">
    <property type="entry name" value="G_glu_transpept"/>
    <property type="match status" value="1"/>
</dbReference>
<dbReference type="PANTHER" id="PTHR43881:SF1">
    <property type="entry name" value="GAMMA-GLUTAMYLTRANSPEPTIDASE (AFU_ORTHOLOGUE AFUA_4G13580)"/>
    <property type="match status" value="1"/>
</dbReference>
<feature type="compositionally biased region" description="Basic and acidic residues" evidence="1">
    <location>
        <begin position="391"/>
        <end position="403"/>
    </location>
</feature>
<keyword evidence="2" id="KW-0378">Hydrolase</keyword>
<sequence>MTFTTRPELRGTFGAVSSTHWLASAVGMSILEKGHTAFDAAVATGFTLQIVEPHLNGPGGEVPIIVTPAGADKPVVISGQGPSPAKATVQYFKDQGLDIIPGTGLLAACIPGAFGAWLTLLRDYGTAELEDVLAPAIYYAKNGHPLVPRIANTIEAMRALFTTHWHSSAELYLPGGVTPEAGKLFRNPQIAALYQQILDHAKSGKNREARIDAALDFWYRGPVAERIEEYCATEDVWDVSGRHHRGLITAQDMADYKPLIEAPVSVTYGNHEVFKCGAWSQGPVLLQMLQILERTDIADLDPMSADFVHLVIETAKLAMADRDSWYGDSSDVPLKALLSPGYADTRRALIGGTASMEVRPGSPEGRNPNLPPLRAVGTIPQPGLGGGEPTVAREPKLPNDRQGEPTLTPEGAQRGDTVQVSAVDRWGNMVSATPSGGWFQSSPVIPGLGFSLTTRAQMFWLEEGLNSTLKPSVRPRTTLTPSMVYRDGSPYMAFGTPGGDQQDQWQLIMFLRHVHKGMNLQQAIDAPSFHTDHLPGSFWPREINRGAITLESRFPEAVRDELAARGHKITVGDAWSEGRISAVAREMDGDTQLVKAGANPRGVQGYAVAR</sequence>
<dbReference type="EMBL" id="JACIJG010000012">
    <property type="protein sequence ID" value="MBB5703268.1"/>
    <property type="molecule type" value="Genomic_DNA"/>
</dbReference>